<organism evidence="3 4">
    <name type="scientific">Neonectria punicea</name>
    <dbReference type="NCBI Taxonomy" id="979145"/>
    <lineage>
        <taxon>Eukaryota</taxon>
        <taxon>Fungi</taxon>
        <taxon>Dikarya</taxon>
        <taxon>Ascomycota</taxon>
        <taxon>Pezizomycotina</taxon>
        <taxon>Sordariomycetes</taxon>
        <taxon>Hypocreomycetidae</taxon>
        <taxon>Hypocreales</taxon>
        <taxon>Nectriaceae</taxon>
        <taxon>Neonectria</taxon>
    </lineage>
</organism>
<proteinExistence type="predicted"/>
<evidence type="ECO:0000313" key="3">
    <source>
        <dbReference type="EMBL" id="KAK7413533.1"/>
    </source>
</evidence>
<evidence type="ECO:0000259" key="2">
    <source>
        <dbReference type="PROSITE" id="PS00028"/>
    </source>
</evidence>
<dbReference type="Proteomes" id="UP001498476">
    <property type="component" value="Unassembled WGS sequence"/>
</dbReference>
<feature type="chain" id="PRO_5046539190" description="C2H2-type domain-containing protein" evidence="1">
    <location>
        <begin position="20"/>
        <end position="201"/>
    </location>
</feature>
<evidence type="ECO:0000313" key="4">
    <source>
        <dbReference type="Proteomes" id="UP001498476"/>
    </source>
</evidence>
<evidence type="ECO:0000256" key="1">
    <source>
        <dbReference type="SAM" id="SignalP"/>
    </source>
</evidence>
<dbReference type="PROSITE" id="PS00028">
    <property type="entry name" value="ZINC_FINGER_C2H2_1"/>
    <property type="match status" value="1"/>
</dbReference>
<sequence length="201" mass="22382">MKFTYTTLILAVLYRRCVSATVDLWSSPLNTRDEAFDIPRNELIDPEELKARLGKPPVEYNPDERYAGMLGPGLSGHIGSVFVEPGAICRMAGGRAAIGEPPAESPLHVALMSVFVKTKQERPRRCFICVGKALTLAGDDGAVQDLIHEFYTSDDLTKHLRRKHLSNLRDGDKIQCHVCDMSLDHKMHLKNHALRVHGTVP</sequence>
<feature type="domain" description="C2H2-type" evidence="2">
    <location>
        <begin position="176"/>
        <end position="197"/>
    </location>
</feature>
<feature type="signal peptide" evidence="1">
    <location>
        <begin position="1"/>
        <end position="19"/>
    </location>
</feature>
<accession>A0ABR1GXI4</accession>
<reference evidence="3 4" key="1">
    <citation type="journal article" date="2025" name="Microbiol. Resour. Announc.">
        <title>Draft genome sequences for Neonectria magnoliae and Neonectria punicea, canker pathogens of Liriodendron tulipifera and Acer saccharum in West Virginia.</title>
        <authorList>
            <person name="Petronek H.M."/>
            <person name="Kasson M.T."/>
            <person name="Metheny A.M."/>
            <person name="Stauder C.M."/>
            <person name="Lovett B."/>
            <person name="Lynch S.C."/>
            <person name="Garnas J.R."/>
            <person name="Kasson L.R."/>
            <person name="Stajich J.E."/>
        </authorList>
    </citation>
    <scope>NUCLEOTIDE SEQUENCE [LARGE SCALE GENOMIC DNA]</scope>
    <source>
        <strain evidence="3 4">NRRL 64653</strain>
    </source>
</reference>
<comment type="caution">
    <text evidence="3">The sequence shown here is derived from an EMBL/GenBank/DDBJ whole genome shotgun (WGS) entry which is preliminary data.</text>
</comment>
<dbReference type="Gene3D" id="3.30.160.60">
    <property type="entry name" value="Classic Zinc Finger"/>
    <property type="match status" value="1"/>
</dbReference>
<name>A0ABR1GXI4_9HYPO</name>
<protein>
    <recommendedName>
        <fullName evidence="2">C2H2-type domain-containing protein</fullName>
    </recommendedName>
</protein>
<dbReference type="EMBL" id="JAZAVJ010000127">
    <property type="protein sequence ID" value="KAK7413533.1"/>
    <property type="molecule type" value="Genomic_DNA"/>
</dbReference>
<keyword evidence="1" id="KW-0732">Signal</keyword>
<keyword evidence="4" id="KW-1185">Reference proteome</keyword>
<dbReference type="InterPro" id="IPR013087">
    <property type="entry name" value="Znf_C2H2_type"/>
</dbReference>
<gene>
    <name evidence="3" type="ORF">QQX98_007611</name>
</gene>